<protein>
    <submittedName>
        <fullName evidence="2">PAS domain S-box-containing protein</fullName>
    </submittedName>
</protein>
<dbReference type="CDD" id="cd00130">
    <property type="entry name" value="PAS"/>
    <property type="match status" value="1"/>
</dbReference>
<dbReference type="Gene3D" id="1.10.10.10">
    <property type="entry name" value="Winged helix-like DNA-binding domain superfamily/Winged helix DNA-binding domain"/>
    <property type="match status" value="1"/>
</dbReference>
<gene>
    <name evidence="2" type="ORF">F4693_000020</name>
</gene>
<accession>A0A7X0MLG8</accession>
<dbReference type="PROSITE" id="PS50112">
    <property type="entry name" value="PAS"/>
    <property type="match status" value="1"/>
</dbReference>
<dbReference type="AlphaFoldDB" id="A0A7X0MLG8"/>
<dbReference type="InterPro" id="IPR013655">
    <property type="entry name" value="PAS_fold_3"/>
</dbReference>
<dbReference type="InterPro" id="IPR035965">
    <property type="entry name" value="PAS-like_dom_sf"/>
</dbReference>
<sequence>MDRAVDRAGARKLLSCLTDEHLRIVDADEDYGTALGYARNALVGRDVLELTHPDDREVNRERADALIAGGAPFSITKRYIGADGRFLWVTNHISLFHTGTTRRMMATVELIDGPPAEDEKRMLRRAAERILAKRRLRTHYFEDEMFGEPAFDLLLDLFAQDLAGRDTYTTSAAVASGAPLTTALRQIAMLVDRDWIVRDPDPNDRRRIRLRMTAAGSLRMRDYLLAAENL</sequence>
<dbReference type="SUPFAM" id="SSF46785">
    <property type="entry name" value="Winged helix' DNA-binding domain"/>
    <property type="match status" value="1"/>
</dbReference>
<name>A0A7X0MLG8_9SPHN</name>
<evidence type="ECO:0000313" key="2">
    <source>
        <dbReference type="EMBL" id="MBB6503071.1"/>
    </source>
</evidence>
<evidence type="ECO:0000313" key="3">
    <source>
        <dbReference type="Proteomes" id="UP000522313"/>
    </source>
</evidence>
<feature type="domain" description="PAS" evidence="1">
    <location>
        <begin position="17"/>
        <end position="70"/>
    </location>
</feature>
<dbReference type="NCBIfam" id="TIGR00229">
    <property type="entry name" value="sensory_box"/>
    <property type="match status" value="1"/>
</dbReference>
<dbReference type="EMBL" id="JACHBT010000001">
    <property type="protein sequence ID" value="MBB6503071.1"/>
    <property type="molecule type" value="Genomic_DNA"/>
</dbReference>
<reference evidence="2 3" key="2">
    <citation type="submission" date="2020-08" db="EMBL/GenBank/DDBJ databases">
        <authorList>
            <person name="Partida-Martinez L."/>
            <person name="Huntemann M."/>
            <person name="Clum A."/>
            <person name="Wang J."/>
            <person name="Palaniappan K."/>
            <person name="Ritter S."/>
            <person name="Chen I.-M."/>
            <person name="Stamatis D."/>
            <person name="Reddy T."/>
            <person name="O'Malley R."/>
            <person name="Daum C."/>
            <person name="Shapiro N."/>
            <person name="Ivanova N."/>
            <person name="Kyrpides N."/>
            <person name="Woyke T."/>
        </authorList>
    </citation>
    <scope>NUCLEOTIDE SEQUENCE [LARGE SCALE GENOMIC DNA]</scope>
    <source>
        <strain evidence="2 3">AS3.13</strain>
    </source>
</reference>
<reference evidence="2 3" key="1">
    <citation type="submission" date="2020-08" db="EMBL/GenBank/DDBJ databases">
        <title>The Agave Microbiome: Exploring the role of microbial communities in plant adaptations to desert environments.</title>
        <authorList>
            <person name="Partida-Martinez L.P."/>
        </authorList>
    </citation>
    <scope>NUCLEOTIDE SEQUENCE [LARGE SCALE GENOMIC DNA]</scope>
    <source>
        <strain evidence="2 3">AS3.13</strain>
    </source>
</reference>
<dbReference type="InterPro" id="IPR000014">
    <property type="entry name" value="PAS"/>
</dbReference>
<dbReference type="Pfam" id="PF08447">
    <property type="entry name" value="PAS_3"/>
    <property type="match status" value="1"/>
</dbReference>
<organism evidence="2 3">
    <name type="scientific">Sphingomonas endophytica</name>
    <dbReference type="NCBI Taxonomy" id="869719"/>
    <lineage>
        <taxon>Bacteria</taxon>
        <taxon>Pseudomonadati</taxon>
        <taxon>Pseudomonadota</taxon>
        <taxon>Alphaproteobacteria</taxon>
        <taxon>Sphingomonadales</taxon>
        <taxon>Sphingomonadaceae</taxon>
        <taxon>Sphingomonas</taxon>
    </lineage>
</organism>
<dbReference type="InterPro" id="IPR023187">
    <property type="entry name" value="Tscrpt_reg_MarR-type_CS"/>
</dbReference>
<dbReference type="Proteomes" id="UP000522313">
    <property type="component" value="Unassembled WGS sequence"/>
</dbReference>
<dbReference type="SUPFAM" id="SSF55785">
    <property type="entry name" value="PYP-like sensor domain (PAS domain)"/>
    <property type="match status" value="1"/>
</dbReference>
<dbReference type="InterPro" id="IPR036390">
    <property type="entry name" value="WH_DNA-bd_sf"/>
</dbReference>
<evidence type="ECO:0000259" key="1">
    <source>
        <dbReference type="PROSITE" id="PS50112"/>
    </source>
</evidence>
<dbReference type="RefSeq" id="WP_184503666.1">
    <property type="nucleotide sequence ID" value="NZ_JACHBT010000001.1"/>
</dbReference>
<dbReference type="Gene3D" id="3.30.450.20">
    <property type="entry name" value="PAS domain"/>
    <property type="match status" value="1"/>
</dbReference>
<comment type="caution">
    <text evidence="2">The sequence shown here is derived from an EMBL/GenBank/DDBJ whole genome shotgun (WGS) entry which is preliminary data.</text>
</comment>
<dbReference type="InterPro" id="IPR036388">
    <property type="entry name" value="WH-like_DNA-bd_sf"/>
</dbReference>
<dbReference type="PROSITE" id="PS01117">
    <property type="entry name" value="HTH_MARR_1"/>
    <property type="match status" value="1"/>
</dbReference>
<proteinExistence type="predicted"/>